<dbReference type="EMBL" id="MU859123">
    <property type="protein sequence ID" value="KAK3952459.1"/>
    <property type="molecule type" value="Genomic_DNA"/>
</dbReference>
<feature type="domain" description="Amidohydrolase-related" evidence="14">
    <location>
        <begin position="150"/>
        <end position="557"/>
    </location>
</feature>
<reference evidence="15" key="2">
    <citation type="submission" date="2023-06" db="EMBL/GenBank/DDBJ databases">
        <authorList>
            <consortium name="Lawrence Berkeley National Laboratory"/>
            <person name="Mondo S.J."/>
            <person name="Hensen N."/>
            <person name="Bonometti L."/>
            <person name="Westerberg I."/>
            <person name="Brannstrom I.O."/>
            <person name="Guillou S."/>
            <person name="Cros-Aarteil S."/>
            <person name="Calhoun S."/>
            <person name="Haridas S."/>
            <person name="Kuo A."/>
            <person name="Pangilinan J."/>
            <person name="Riley R."/>
            <person name="Labutti K."/>
            <person name="Andreopoulos B."/>
            <person name="Lipzen A."/>
            <person name="Chen C."/>
            <person name="Yanf M."/>
            <person name="Daum C."/>
            <person name="Ng V."/>
            <person name="Clum A."/>
            <person name="Steindorff A."/>
            <person name="Ohm R."/>
            <person name="Martin F."/>
            <person name="Silar P."/>
            <person name="Natvig D."/>
            <person name="Lalanne C."/>
            <person name="Gautier V."/>
            <person name="Ament-Velasquez S.L."/>
            <person name="Kruys A."/>
            <person name="Hutchinson M.I."/>
            <person name="Powell A.J."/>
            <person name="Barry K."/>
            <person name="Miller A.N."/>
            <person name="Grigoriev I.V."/>
            <person name="Debuchy R."/>
            <person name="Gladieux P."/>
            <person name="Thoren M.H."/>
            <person name="Johannesson H."/>
        </authorList>
    </citation>
    <scope>NUCLEOTIDE SEQUENCE</scope>
    <source>
        <strain evidence="15">CBS 626.80</strain>
    </source>
</reference>
<dbReference type="Pfam" id="PF01979">
    <property type="entry name" value="Amidohydro_1"/>
    <property type="match status" value="1"/>
</dbReference>
<evidence type="ECO:0000256" key="9">
    <source>
        <dbReference type="ARBA" id="ARBA00022801"/>
    </source>
</evidence>
<evidence type="ECO:0000256" key="4">
    <source>
        <dbReference type="ARBA" id="ARBA00011738"/>
    </source>
</evidence>
<evidence type="ECO:0000256" key="1">
    <source>
        <dbReference type="ARBA" id="ARBA00001947"/>
    </source>
</evidence>
<keyword evidence="8" id="KW-0479">Metal-binding</keyword>
<dbReference type="PANTHER" id="PTHR11271">
    <property type="entry name" value="GUANINE DEAMINASE"/>
    <property type="match status" value="1"/>
</dbReference>
<dbReference type="GO" id="GO:0008892">
    <property type="term" value="F:guanine deaminase activity"/>
    <property type="evidence" value="ECO:0007669"/>
    <property type="project" value="UniProtKB-EC"/>
</dbReference>
<feature type="compositionally biased region" description="Acidic residues" evidence="13">
    <location>
        <begin position="505"/>
        <end position="522"/>
    </location>
</feature>
<dbReference type="GO" id="GO:0005829">
    <property type="term" value="C:cytosol"/>
    <property type="evidence" value="ECO:0007669"/>
    <property type="project" value="TreeGrafter"/>
</dbReference>
<dbReference type="PANTHER" id="PTHR11271:SF6">
    <property type="entry name" value="GUANINE DEAMINASE"/>
    <property type="match status" value="1"/>
</dbReference>
<dbReference type="InterPro" id="IPR011059">
    <property type="entry name" value="Metal-dep_hydrolase_composite"/>
</dbReference>
<comment type="similarity">
    <text evidence="3">Belongs to the metallo-dependent hydrolases superfamily. ATZ/TRZ family.</text>
</comment>
<gene>
    <name evidence="15" type="ORF">QBC32DRAFT_341391</name>
</gene>
<dbReference type="InterPro" id="IPR006680">
    <property type="entry name" value="Amidohydro-rel"/>
</dbReference>
<evidence type="ECO:0000256" key="5">
    <source>
        <dbReference type="ARBA" id="ARBA00012781"/>
    </source>
</evidence>
<accession>A0AAN6SG98</accession>
<dbReference type="CDD" id="cd01303">
    <property type="entry name" value="GDEase"/>
    <property type="match status" value="1"/>
</dbReference>
<evidence type="ECO:0000256" key="10">
    <source>
        <dbReference type="ARBA" id="ARBA00022833"/>
    </source>
</evidence>
<evidence type="ECO:0000256" key="6">
    <source>
        <dbReference type="ARBA" id="ARBA00014514"/>
    </source>
</evidence>
<dbReference type="EC" id="3.5.4.3" evidence="5"/>
<dbReference type="AlphaFoldDB" id="A0AAN6SG98"/>
<keyword evidence="16" id="KW-1185">Reference proteome</keyword>
<comment type="function">
    <text evidence="11">Catalyzes the hydrolytic deamination of guanine, producing xanthine and ammonia.</text>
</comment>
<comment type="subunit">
    <text evidence="4">Homodimer.</text>
</comment>
<keyword evidence="7" id="KW-0597">Phosphoprotein</keyword>
<dbReference type="InterPro" id="IPR014311">
    <property type="entry name" value="Guanine_deaminase"/>
</dbReference>
<evidence type="ECO:0000256" key="11">
    <source>
        <dbReference type="ARBA" id="ARBA00056079"/>
    </source>
</evidence>
<evidence type="ECO:0000256" key="7">
    <source>
        <dbReference type="ARBA" id="ARBA00022553"/>
    </source>
</evidence>
<dbReference type="SUPFAM" id="SSF51556">
    <property type="entry name" value="Metallo-dependent hydrolases"/>
    <property type="match status" value="1"/>
</dbReference>
<proteinExistence type="inferred from homology"/>
<evidence type="ECO:0000256" key="13">
    <source>
        <dbReference type="SAM" id="MobiDB-lite"/>
    </source>
</evidence>
<evidence type="ECO:0000256" key="2">
    <source>
        <dbReference type="ARBA" id="ARBA00004984"/>
    </source>
</evidence>
<evidence type="ECO:0000256" key="3">
    <source>
        <dbReference type="ARBA" id="ARBA00006745"/>
    </source>
</evidence>
<dbReference type="FunFam" id="3.20.20.140:FF:000021">
    <property type="entry name" value="Guanine deaminase"/>
    <property type="match status" value="1"/>
</dbReference>
<dbReference type="InterPro" id="IPR051607">
    <property type="entry name" value="Metallo-dep_hydrolases"/>
</dbReference>
<evidence type="ECO:0000259" key="14">
    <source>
        <dbReference type="Pfam" id="PF01979"/>
    </source>
</evidence>
<comment type="pathway">
    <text evidence="2">Purine metabolism; guanine degradation; xanthine from guanine: step 1/1.</text>
</comment>
<dbReference type="Gene3D" id="3.20.20.140">
    <property type="entry name" value="Metal-dependent hydrolases"/>
    <property type="match status" value="1"/>
</dbReference>
<sequence length="561" mass="61647">MQYGHELATVQPSLIHLSSQIGTGRNLSDREVPLTVPFTSGHGTYIFGEVWRHRSSSTTHNPDIMGSQEQTTLVTQNQLFYGTFIYPKTLTELEYLYNTAVAVDQNGTIVAIERDCDLSRVTSTLLPRLGWAPDSVTIHSSSTSHNQFFFPGFIDTHLHAPQYPNVGIFGKSTLLDWLKTYTFPLEASLSDPAKARTVYNRVIRKTLSHGTTCAAYYATKDVTTTNLLADLCLRAGQRALVGRVCMDQLSPDYYRDASAADSVAATRESIAYIQSIDPTGAIVRPVITPRFAPSCSAPLMADLGKLAAETGLPVQTHISENEDEIDEVRRLFPAKEIGAKGDTYTHVYDTFGLLTDKTILAHGVHLSKEEVEIIKARGSKVSHCPCSNSAITSGAARVRWLLERGIEVGLGTDMSGGYSPSVLEAARQAALVSRHVAMTCSPEKGSKANKDGIDRERAKLTVEEVLYLATKGGAELVGMKGKVGGFEVGMEWDAQLIGLGRDVADPEYDGGEDEEKEEEEGNVDVFGWESWPDRVAKWVYNGDDRNTRKVWVKGRLVHQRK</sequence>
<feature type="region of interest" description="Disordered" evidence="13">
    <location>
        <begin position="503"/>
        <end position="522"/>
    </location>
</feature>
<dbReference type="Gene3D" id="2.30.40.10">
    <property type="entry name" value="Urease, subunit C, domain 1"/>
    <property type="match status" value="1"/>
</dbReference>
<dbReference type="InterPro" id="IPR032466">
    <property type="entry name" value="Metal_Hydrolase"/>
</dbReference>
<dbReference type="GO" id="GO:0008270">
    <property type="term" value="F:zinc ion binding"/>
    <property type="evidence" value="ECO:0007669"/>
    <property type="project" value="InterPro"/>
</dbReference>
<evidence type="ECO:0000256" key="12">
    <source>
        <dbReference type="ARBA" id="ARBA00083147"/>
    </source>
</evidence>
<dbReference type="GO" id="GO:0006147">
    <property type="term" value="P:guanine catabolic process"/>
    <property type="evidence" value="ECO:0007669"/>
    <property type="project" value="InterPro"/>
</dbReference>
<comment type="caution">
    <text evidence="15">The sequence shown here is derived from an EMBL/GenBank/DDBJ whole genome shotgun (WGS) entry which is preliminary data.</text>
</comment>
<organism evidence="15 16">
    <name type="scientific">Pseudoneurospora amorphoporcata</name>
    <dbReference type="NCBI Taxonomy" id="241081"/>
    <lineage>
        <taxon>Eukaryota</taxon>
        <taxon>Fungi</taxon>
        <taxon>Dikarya</taxon>
        <taxon>Ascomycota</taxon>
        <taxon>Pezizomycotina</taxon>
        <taxon>Sordariomycetes</taxon>
        <taxon>Sordariomycetidae</taxon>
        <taxon>Sordariales</taxon>
        <taxon>Sordariaceae</taxon>
        <taxon>Pseudoneurospora</taxon>
    </lineage>
</organism>
<keyword evidence="9" id="KW-0378">Hydrolase</keyword>
<comment type="cofactor">
    <cofactor evidence="1">
        <name>Zn(2+)</name>
        <dbReference type="ChEBI" id="CHEBI:29105"/>
    </cofactor>
</comment>
<evidence type="ECO:0000313" key="15">
    <source>
        <dbReference type="EMBL" id="KAK3952459.1"/>
    </source>
</evidence>
<evidence type="ECO:0000256" key="8">
    <source>
        <dbReference type="ARBA" id="ARBA00022723"/>
    </source>
</evidence>
<name>A0AAN6SG98_9PEZI</name>
<evidence type="ECO:0000313" key="16">
    <source>
        <dbReference type="Proteomes" id="UP001303222"/>
    </source>
</evidence>
<dbReference type="Proteomes" id="UP001303222">
    <property type="component" value="Unassembled WGS sequence"/>
</dbReference>
<protein>
    <recommendedName>
        <fullName evidence="6">Guanine deaminase</fullName>
        <ecNumber evidence="5">3.5.4.3</ecNumber>
    </recommendedName>
    <alternativeName>
        <fullName evidence="12">Guanine aminohydrolase</fullName>
    </alternativeName>
</protein>
<reference evidence="15" key="1">
    <citation type="journal article" date="2023" name="Mol. Phylogenet. Evol.">
        <title>Genome-scale phylogeny and comparative genomics of the fungal order Sordariales.</title>
        <authorList>
            <person name="Hensen N."/>
            <person name="Bonometti L."/>
            <person name="Westerberg I."/>
            <person name="Brannstrom I.O."/>
            <person name="Guillou S."/>
            <person name="Cros-Aarteil S."/>
            <person name="Calhoun S."/>
            <person name="Haridas S."/>
            <person name="Kuo A."/>
            <person name="Mondo S."/>
            <person name="Pangilinan J."/>
            <person name="Riley R."/>
            <person name="LaButti K."/>
            <person name="Andreopoulos B."/>
            <person name="Lipzen A."/>
            <person name="Chen C."/>
            <person name="Yan M."/>
            <person name="Daum C."/>
            <person name="Ng V."/>
            <person name="Clum A."/>
            <person name="Steindorff A."/>
            <person name="Ohm R.A."/>
            <person name="Martin F."/>
            <person name="Silar P."/>
            <person name="Natvig D.O."/>
            <person name="Lalanne C."/>
            <person name="Gautier V."/>
            <person name="Ament-Velasquez S.L."/>
            <person name="Kruys A."/>
            <person name="Hutchinson M.I."/>
            <person name="Powell A.J."/>
            <person name="Barry K."/>
            <person name="Miller A.N."/>
            <person name="Grigoriev I.V."/>
            <person name="Debuchy R."/>
            <person name="Gladieux P."/>
            <person name="Hiltunen Thoren M."/>
            <person name="Johannesson H."/>
        </authorList>
    </citation>
    <scope>NUCLEOTIDE SEQUENCE</scope>
    <source>
        <strain evidence="15">CBS 626.80</strain>
    </source>
</reference>
<keyword evidence="10" id="KW-0862">Zinc</keyword>